<dbReference type="InterPro" id="IPR010046">
    <property type="entry name" value="Mopterin_OxRdtse_a_bac"/>
</dbReference>
<dbReference type="RefSeq" id="WP_349428411.1">
    <property type="nucleotide sequence ID" value="NZ_CP151632.1"/>
</dbReference>
<gene>
    <name evidence="13" type="ORF">MRBLWS13_001511</name>
</gene>
<feature type="region of interest" description="Disordered" evidence="10">
    <location>
        <begin position="573"/>
        <end position="670"/>
    </location>
</feature>
<dbReference type="SUPFAM" id="SSF53706">
    <property type="entry name" value="Formate dehydrogenase/DMSO reductase, domains 1-3"/>
    <property type="match status" value="1"/>
</dbReference>
<dbReference type="GO" id="GO:0051539">
    <property type="term" value="F:4 iron, 4 sulfur cluster binding"/>
    <property type="evidence" value="ECO:0007669"/>
    <property type="project" value="UniProtKB-KW"/>
</dbReference>
<dbReference type="PANTHER" id="PTHR43105:SF4">
    <property type="entry name" value="PROTEIN YDEP"/>
    <property type="match status" value="1"/>
</dbReference>
<dbReference type="CDD" id="cd02787">
    <property type="entry name" value="MopB_CT_ydeP"/>
    <property type="match status" value="1"/>
</dbReference>
<dbReference type="PANTHER" id="PTHR43105">
    <property type="entry name" value="RESPIRATORY NITRATE REDUCTASE"/>
    <property type="match status" value="1"/>
</dbReference>
<evidence type="ECO:0000256" key="2">
    <source>
        <dbReference type="ARBA" id="ARBA00001966"/>
    </source>
</evidence>
<comment type="cofactor">
    <cofactor evidence="2">
        <name>[4Fe-4S] cluster</name>
        <dbReference type="ChEBI" id="CHEBI:49883"/>
    </cofactor>
</comment>
<dbReference type="InterPro" id="IPR006656">
    <property type="entry name" value="Mopterin_OxRdtase"/>
</dbReference>
<keyword evidence="6" id="KW-0479">Metal-binding</keyword>
<dbReference type="NCBIfam" id="TIGR01701">
    <property type="entry name" value="Fdhalpha-like"/>
    <property type="match status" value="1"/>
</dbReference>
<dbReference type="AlphaFoldDB" id="A0AAU6SAA2"/>
<dbReference type="InterPro" id="IPR050123">
    <property type="entry name" value="Prok_molybdopt-oxidoreductase"/>
</dbReference>
<proteinExistence type="inferred from homology"/>
<feature type="compositionally biased region" description="Basic and acidic residues" evidence="10">
    <location>
        <begin position="518"/>
        <end position="533"/>
    </location>
</feature>
<dbReference type="GO" id="GO:0043546">
    <property type="term" value="F:molybdopterin cofactor binding"/>
    <property type="evidence" value="ECO:0007669"/>
    <property type="project" value="InterPro"/>
</dbReference>
<evidence type="ECO:0000256" key="6">
    <source>
        <dbReference type="ARBA" id="ARBA00022723"/>
    </source>
</evidence>
<dbReference type="CDD" id="cd02767">
    <property type="entry name" value="MopB_ydeP"/>
    <property type="match status" value="1"/>
</dbReference>
<dbReference type="Gene3D" id="3.40.50.740">
    <property type="match status" value="1"/>
</dbReference>
<dbReference type="Pfam" id="PF01568">
    <property type="entry name" value="Molydop_binding"/>
    <property type="match status" value="1"/>
</dbReference>
<evidence type="ECO:0000256" key="7">
    <source>
        <dbReference type="ARBA" id="ARBA00023002"/>
    </source>
</evidence>
<dbReference type="GO" id="GO:0008863">
    <property type="term" value="F:formate dehydrogenase (NAD+) activity"/>
    <property type="evidence" value="ECO:0007669"/>
    <property type="project" value="InterPro"/>
</dbReference>
<evidence type="ECO:0000256" key="10">
    <source>
        <dbReference type="SAM" id="MobiDB-lite"/>
    </source>
</evidence>
<dbReference type="GO" id="GO:0030151">
    <property type="term" value="F:molybdenum ion binding"/>
    <property type="evidence" value="ECO:0007669"/>
    <property type="project" value="InterPro"/>
</dbReference>
<dbReference type="InterPro" id="IPR009010">
    <property type="entry name" value="Asp_de-COase-like_dom_sf"/>
</dbReference>
<reference evidence="13" key="1">
    <citation type="submission" date="2024-04" db="EMBL/GenBank/DDBJ databases">
        <authorList>
            <person name="Roder T."/>
            <person name="Oberhansli S."/>
            <person name="Kreuzer M."/>
        </authorList>
    </citation>
    <scope>NUCLEOTIDE SEQUENCE</scope>
    <source>
        <strain evidence="13">LWS13-1.2</strain>
    </source>
</reference>
<evidence type="ECO:0000256" key="3">
    <source>
        <dbReference type="ARBA" id="ARBA00010312"/>
    </source>
</evidence>
<dbReference type="InterPro" id="IPR041953">
    <property type="entry name" value="YdeP_MopB"/>
</dbReference>
<comment type="similarity">
    <text evidence="3">Belongs to the prokaryotic molybdopterin-containing oxidoreductase family.</text>
</comment>
<keyword evidence="5" id="KW-0500">Molybdenum</keyword>
<accession>A0AAU6SAA2</accession>
<name>A0AAU6SAA2_9MICO</name>
<evidence type="ECO:0000259" key="12">
    <source>
        <dbReference type="Pfam" id="PF01568"/>
    </source>
</evidence>
<keyword evidence="4" id="KW-0004">4Fe-4S</keyword>
<keyword evidence="7" id="KW-0560">Oxidoreductase</keyword>
<evidence type="ECO:0000256" key="9">
    <source>
        <dbReference type="ARBA" id="ARBA00023014"/>
    </source>
</evidence>
<dbReference type="EMBL" id="CP151632">
    <property type="protein sequence ID" value="WZO33875.1"/>
    <property type="molecule type" value="Genomic_DNA"/>
</dbReference>
<dbReference type="GO" id="GO:0016020">
    <property type="term" value="C:membrane"/>
    <property type="evidence" value="ECO:0007669"/>
    <property type="project" value="TreeGrafter"/>
</dbReference>
<protein>
    <submittedName>
        <fullName evidence="13">FdhF/YdeP family oxidoreductase</fullName>
    </submittedName>
</protein>
<feature type="domain" description="Molybdopterin oxidoreductase" evidence="11">
    <location>
        <begin position="120"/>
        <end position="483"/>
    </location>
</feature>
<feature type="compositionally biased region" description="Basic and acidic residues" evidence="10">
    <location>
        <begin position="599"/>
        <end position="613"/>
    </location>
</feature>
<evidence type="ECO:0000256" key="4">
    <source>
        <dbReference type="ARBA" id="ARBA00022485"/>
    </source>
</evidence>
<dbReference type="InterPro" id="IPR006657">
    <property type="entry name" value="MoPterin_dinucl-bd_dom"/>
</dbReference>
<feature type="compositionally biased region" description="Low complexity" evidence="10">
    <location>
        <begin position="579"/>
        <end position="596"/>
    </location>
</feature>
<feature type="domain" description="Molybdopterin dinucleotide-binding" evidence="12">
    <location>
        <begin position="747"/>
        <end position="858"/>
    </location>
</feature>
<keyword evidence="9" id="KW-0411">Iron-sulfur</keyword>
<sequence length="866" mass="93615">MATKPPRADIDETRVHVSRPKKVAVGVPAVLHALEIANEQMGVTRSVQTLLRVNQKDGFDCPGCAWPEEDKRHIAEFCENGAKAVAEEATLRRVGPDFFAAHSLDALRGHDDWWLGQQGRLTHPMVLEEGATHYRPISWDDALALVADELRTLDDPDEAVFYTSGRTSNEAAFLYQLLVRGLGTNNLPDCSNMCHESSGSALTETIGIGKGTVSIDDIHDADLLIVAGQNPGTNHPRMLVALEKAKQRGATIIAVNPLPEAGLMRFENPQTVRGVAFGGTKLADQFLQIRLGGDQALFQAIGKHLLEAEEADGGVLDHEFLAAHTSGFDEYRQAMADASWRDLVTATGLPEKSLRRVAETVRTSKATIVCWAMGLTQHKHSVPTLRDVVNLLLLQGNIGRPGAGVCPVRGHSNVQGDRTVGIYEKPSAAFLDALDTEFAFAAPREHGFDTVGAIRAMRDGRVRFFMSMGGNFVSATPDTAVVEAGMSRVGLTVHVSTKLNRSHVVTGRRALILPTLGRTDRDRRGGQEQRVTVEDSMGAVHASRGRLAPPSEELLSEVAIVARLSGLVFGSAGTGAAAGGRTSASSSSSAAASSSRDQVMSREKDVAGADRPEPVTSPEPVTDAAGDATRHDRGYPERTAAEESDGTHSPVHSDRETADGPDPAGLRHPSNVPHADWAALEADYALIRAHIARVIPGFDDYEERIGKGGTLHLPNGPRDARRFATADGRARFTVNPLEYPRIPRGRLLLQTLRSHDQYNTTIYGKDDRYRGIHGGRRVVLVNAKDIVALGFAENDVVDLVSEWRGPDGTLEERRAEEFRIVAYRTPRGNAAAYYPETNVLVPLDSVADVSGTPTSKSVVVRLARRT</sequence>
<evidence type="ECO:0000259" key="11">
    <source>
        <dbReference type="Pfam" id="PF00384"/>
    </source>
</evidence>
<evidence type="ECO:0000256" key="5">
    <source>
        <dbReference type="ARBA" id="ARBA00022505"/>
    </source>
</evidence>
<dbReference type="SUPFAM" id="SSF50692">
    <property type="entry name" value="ADC-like"/>
    <property type="match status" value="1"/>
</dbReference>
<dbReference type="InterPro" id="IPR037951">
    <property type="entry name" value="MopB_CT_YdeP"/>
</dbReference>
<dbReference type="Pfam" id="PF00384">
    <property type="entry name" value="Molybdopterin"/>
    <property type="match status" value="1"/>
</dbReference>
<dbReference type="Gene3D" id="3.40.228.10">
    <property type="entry name" value="Dimethylsulfoxide Reductase, domain 2"/>
    <property type="match status" value="1"/>
</dbReference>
<feature type="region of interest" description="Disordered" evidence="10">
    <location>
        <begin position="517"/>
        <end position="548"/>
    </location>
</feature>
<comment type="cofactor">
    <cofactor evidence="1">
        <name>Mo-bis(molybdopterin guanine dinucleotide)</name>
        <dbReference type="ChEBI" id="CHEBI:60539"/>
    </cofactor>
</comment>
<evidence type="ECO:0000256" key="1">
    <source>
        <dbReference type="ARBA" id="ARBA00001942"/>
    </source>
</evidence>
<feature type="compositionally biased region" description="Basic and acidic residues" evidence="10">
    <location>
        <begin position="628"/>
        <end position="641"/>
    </location>
</feature>
<evidence type="ECO:0000256" key="8">
    <source>
        <dbReference type="ARBA" id="ARBA00023004"/>
    </source>
</evidence>
<keyword evidence="8" id="KW-0408">Iron</keyword>
<evidence type="ECO:0000313" key="13">
    <source>
        <dbReference type="EMBL" id="WZO33875.1"/>
    </source>
</evidence>
<organism evidence="13">
    <name type="scientific">Microbacterium sp. LWS13-1.2</name>
    <dbReference type="NCBI Taxonomy" id="3135264"/>
    <lineage>
        <taxon>Bacteria</taxon>
        <taxon>Bacillati</taxon>
        <taxon>Actinomycetota</taxon>
        <taxon>Actinomycetes</taxon>
        <taxon>Micrococcales</taxon>
        <taxon>Microbacteriaceae</taxon>
        <taxon>Microbacterium</taxon>
    </lineage>
</organism>